<evidence type="ECO:0000313" key="3">
    <source>
        <dbReference type="Proteomes" id="UP000735302"/>
    </source>
</evidence>
<feature type="transmembrane region" description="Helical" evidence="1">
    <location>
        <begin position="45"/>
        <end position="65"/>
    </location>
</feature>
<proteinExistence type="predicted"/>
<accession>A0AAV4AMJ4</accession>
<evidence type="ECO:0000256" key="1">
    <source>
        <dbReference type="SAM" id="Phobius"/>
    </source>
</evidence>
<organism evidence="2 3">
    <name type="scientific">Plakobranchus ocellatus</name>
    <dbReference type="NCBI Taxonomy" id="259542"/>
    <lineage>
        <taxon>Eukaryota</taxon>
        <taxon>Metazoa</taxon>
        <taxon>Spiralia</taxon>
        <taxon>Lophotrochozoa</taxon>
        <taxon>Mollusca</taxon>
        <taxon>Gastropoda</taxon>
        <taxon>Heterobranchia</taxon>
        <taxon>Euthyneura</taxon>
        <taxon>Panpulmonata</taxon>
        <taxon>Sacoglossa</taxon>
        <taxon>Placobranchoidea</taxon>
        <taxon>Plakobranchidae</taxon>
        <taxon>Plakobranchus</taxon>
    </lineage>
</organism>
<keyword evidence="1" id="KW-0812">Transmembrane</keyword>
<comment type="caution">
    <text evidence="2">The sequence shown here is derived from an EMBL/GenBank/DDBJ whole genome shotgun (WGS) entry which is preliminary data.</text>
</comment>
<gene>
    <name evidence="2" type="ORF">PoB_003462000</name>
</gene>
<dbReference type="AlphaFoldDB" id="A0AAV4AMJ4"/>
<sequence length="93" mass="10404">MCVRVRDFDFKWETSNCSQKLNFLCEDPNHQKSYVVSTSTKVKGIFMGLGLIGGLLLISCLLLQLPCCRSNVTDKIARIGFGTKEADKKMILS</sequence>
<evidence type="ECO:0000313" key="2">
    <source>
        <dbReference type="EMBL" id="GFO08115.1"/>
    </source>
</evidence>
<protein>
    <recommendedName>
        <fullName evidence="4">C-type lectin domain-containing protein</fullName>
    </recommendedName>
</protein>
<evidence type="ECO:0008006" key="4">
    <source>
        <dbReference type="Google" id="ProtNLM"/>
    </source>
</evidence>
<keyword evidence="3" id="KW-1185">Reference proteome</keyword>
<name>A0AAV4AMJ4_9GAST</name>
<dbReference type="Proteomes" id="UP000735302">
    <property type="component" value="Unassembled WGS sequence"/>
</dbReference>
<reference evidence="2 3" key="1">
    <citation type="journal article" date="2021" name="Elife">
        <title>Chloroplast acquisition without the gene transfer in kleptoplastic sea slugs, Plakobranchus ocellatus.</title>
        <authorList>
            <person name="Maeda T."/>
            <person name="Takahashi S."/>
            <person name="Yoshida T."/>
            <person name="Shimamura S."/>
            <person name="Takaki Y."/>
            <person name="Nagai Y."/>
            <person name="Toyoda A."/>
            <person name="Suzuki Y."/>
            <person name="Arimoto A."/>
            <person name="Ishii H."/>
            <person name="Satoh N."/>
            <person name="Nishiyama T."/>
            <person name="Hasebe M."/>
            <person name="Maruyama T."/>
            <person name="Minagawa J."/>
            <person name="Obokata J."/>
            <person name="Shigenobu S."/>
        </authorList>
    </citation>
    <scope>NUCLEOTIDE SEQUENCE [LARGE SCALE GENOMIC DNA]</scope>
</reference>
<keyword evidence="1" id="KW-1133">Transmembrane helix</keyword>
<dbReference type="EMBL" id="BLXT01003952">
    <property type="protein sequence ID" value="GFO08115.1"/>
    <property type="molecule type" value="Genomic_DNA"/>
</dbReference>
<keyword evidence="1" id="KW-0472">Membrane</keyword>